<accession>A0A090GBY8</accession>
<sequence length="61" mass="7080">MIGDSVCRSISVLRLQKLLVSGFNFLSVPALPGADNFVHLNREFKPFAHRRYRIYRMFSAH</sequence>
<dbReference type="Proteomes" id="UP000046122">
    <property type="component" value="Unassembled WGS sequence"/>
</dbReference>
<protein>
    <submittedName>
        <fullName evidence="1">Uncharacterized protein</fullName>
    </submittedName>
</protein>
<dbReference type="AlphaFoldDB" id="A0A090GBY8"/>
<evidence type="ECO:0000313" key="2">
    <source>
        <dbReference type="Proteomes" id="UP000046122"/>
    </source>
</evidence>
<organism evidence="1 2">
    <name type="scientific">Mesorhizobium plurifarium</name>
    <dbReference type="NCBI Taxonomy" id="69974"/>
    <lineage>
        <taxon>Bacteria</taxon>
        <taxon>Pseudomonadati</taxon>
        <taxon>Pseudomonadota</taxon>
        <taxon>Alphaproteobacteria</taxon>
        <taxon>Hyphomicrobiales</taxon>
        <taxon>Phyllobacteriaceae</taxon>
        <taxon>Mesorhizobium</taxon>
    </lineage>
</organism>
<evidence type="ECO:0000313" key="1">
    <source>
        <dbReference type="EMBL" id="CDX61752.1"/>
    </source>
</evidence>
<reference evidence="1 2" key="1">
    <citation type="submission" date="2014-08" db="EMBL/GenBank/DDBJ databases">
        <authorList>
            <person name="Moulin Lionel"/>
        </authorList>
    </citation>
    <scope>NUCLEOTIDE SEQUENCE [LARGE SCALE GENOMIC DNA]</scope>
</reference>
<dbReference type="EMBL" id="CCNE01000065">
    <property type="protein sequence ID" value="CDX61752.1"/>
    <property type="molecule type" value="Genomic_DNA"/>
</dbReference>
<proteinExistence type="predicted"/>
<name>A0A090GBY8_MESPL</name>
<gene>
    <name evidence="1" type="ORF">MPL3365_70086</name>
</gene>